<dbReference type="CDD" id="cd00340">
    <property type="entry name" value="GSH_Peroxidase"/>
    <property type="match status" value="1"/>
</dbReference>
<dbReference type="PANTHER" id="PTHR11592">
    <property type="entry name" value="GLUTATHIONE PEROXIDASE"/>
    <property type="match status" value="1"/>
</dbReference>
<evidence type="ECO:0000256" key="4">
    <source>
        <dbReference type="RuleBase" id="RU000499"/>
    </source>
</evidence>
<dbReference type="InterPro" id="IPR013766">
    <property type="entry name" value="Thioredoxin_domain"/>
</dbReference>
<protein>
    <recommendedName>
        <fullName evidence="4">Glutathione peroxidase</fullName>
    </recommendedName>
</protein>
<feature type="signal peptide" evidence="5">
    <location>
        <begin position="1"/>
        <end position="16"/>
    </location>
</feature>
<accession>A0ABY8LFK4</accession>
<proteinExistence type="inferred from homology"/>
<dbReference type="Gene3D" id="3.40.30.10">
    <property type="entry name" value="Glutaredoxin"/>
    <property type="match status" value="1"/>
</dbReference>
<evidence type="ECO:0000256" key="3">
    <source>
        <dbReference type="ARBA" id="ARBA00023002"/>
    </source>
</evidence>
<evidence type="ECO:0000313" key="7">
    <source>
        <dbReference type="EMBL" id="WGH78890.1"/>
    </source>
</evidence>
<keyword evidence="2 4" id="KW-0575">Peroxidase</keyword>
<dbReference type="PANTHER" id="PTHR11592:SF78">
    <property type="entry name" value="GLUTATHIONE PEROXIDASE"/>
    <property type="match status" value="1"/>
</dbReference>
<dbReference type="RefSeq" id="WP_279965641.1">
    <property type="nucleotide sequence ID" value="NZ_CP122537.1"/>
</dbReference>
<dbReference type="Proteomes" id="UP001243420">
    <property type="component" value="Chromosome"/>
</dbReference>
<dbReference type="PROSITE" id="PS51355">
    <property type="entry name" value="GLUTATHIONE_PEROXID_3"/>
    <property type="match status" value="1"/>
</dbReference>
<gene>
    <name evidence="7" type="ORF">P8627_01110</name>
</gene>
<dbReference type="PROSITE" id="PS51352">
    <property type="entry name" value="THIOREDOXIN_2"/>
    <property type="match status" value="1"/>
</dbReference>
<keyword evidence="5" id="KW-0732">Signal</keyword>
<evidence type="ECO:0000256" key="2">
    <source>
        <dbReference type="ARBA" id="ARBA00022559"/>
    </source>
</evidence>
<dbReference type="InterPro" id="IPR029759">
    <property type="entry name" value="GPX_AS"/>
</dbReference>
<feature type="domain" description="Thioredoxin" evidence="6">
    <location>
        <begin position="8"/>
        <end position="165"/>
    </location>
</feature>
<evidence type="ECO:0000256" key="5">
    <source>
        <dbReference type="SAM" id="SignalP"/>
    </source>
</evidence>
<dbReference type="PRINTS" id="PR01011">
    <property type="entry name" value="GLUTPROXDASE"/>
</dbReference>
<evidence type="ECO:0000256" key="1">
    <source>
        <dbReference type="ARBA" id="ARBA00006926"/>
    </source>
</evidence>
<evidence type="ECO:0000259" key="6">
    <source>
        <dbReference type="PROSITE" id="PS51352"/>
    </source>
</evidence>
<dbReference type="PROSITE" id="PS00460">
    <property type="entry name" value="GLUTATHIONE_PEROXID_1"/>
    <property type="match status" value="1"/>
</dbReference>
<name>A0ABY8LFK4_9RHOB</name>
<dbReference type="GO" id="GO:0004601">
    <property type="term" value="F:peroxidase activity"/>
    <property type="evidence" value="ECO:0007669"/>
    <property type="project" value="UniProtKB-KW"/>
</dbReference>
<dbReference type="EMBL" id="CP122537">
    <property type="protein sequence ID" value="WGH78890.1"/>
    <property type="molecule type" value="Genomic_DNA"/>
</dbReference>
<dbReference type="InterPro" id="IPR036249">
    <property type="entry name" value="Thioredoxin-like_sf"/>
</dbReference>
<dbReference type="Pfam" id="PF00255">
    <property type="entry name" value="GSHPx"/>
    <property type="match status" value="1"/>
</dbReference>
<feature type="chain" id="PRO_5047549264" description="Glutathione peroxidase" evidence="5">
    <location>
        <begin position="17"/>
        <end position="166"/>
    </location>
</feature>
<keyword evidence="8" id="KW-1185">Reference proteome</keyword>
<keyword evidence="3 4" id="KW-0560">Oxidoreductase</keyword>
<dbReference type="InterPro" id="IPR000889">
    <property type="entry name" value="Glutathione_peroxidase"/>
</dbReference>
<dbReference type="PIRSF" id="PIRSF000303">
    <property type="entry name" value="Glutathion_perox"/>
    <property type="match status" value="1"/>
</dbReference>
<evidence type="ECO:0000313" key="8">
    <source>
        <dbReference type="Proteomes" id="UP001243420"/>
    </source>
</evidence>
<sequence>MRTLIALLLSALPATAFEFEALEGGTIDLDDLRGRAVLVVNTASLCAFTGQYADLQALQDRYADRGLTVLGVPSDSFRQELGDEDEVAEFCEVNYGLTLPLTTITPVRGRDAHPFYQWLADQGAVPNWNFNKALLDPQGQLVRFDGAATRPLSPRLTQAIEDVLPE</sequence>
<comment type="similarity">
    <text evidence="1 4">Belongs to the glutathione peroxidase family.</text>
</comment>
<reference evidence="7 8" key="1">
    <citation type="submission" date="2023-04" db="EMBL/GenBank/DDBJ databases">
        <title>Jannaschia ovalis sp. nov., a marine bacterium isolated from sea tidal flat.</title>
        <authorList>
            <person name="Kwon D.Y."/>
            <person name="Kim J.-J."/>
        </authorList>
    </citation>
    <scope>NUCLEOTIDE SEQUENCE [LARGE SCALE GENOMIC DNA]</scope>
    <source>
        <strain evidence="7 8">GRR-S6-38</strain>
    </source>
</reference>
<dbReference type="SUPFAM" id="SSF52833">
    <property type="entry name" value="Thioredoxin-like"/>
    <property type="match status" value="1"/>
</dbReference>
<organism evidence="7 8">
    <name type="scientific">Jannaschia ovalis</name>
    <dbReference type="NCBI Taxonomy" id="3038773"/>
    <lineage>
        <taxon>Bacteria</taxon>
        <taxon>Pseudomonadati</taxon>
        <taxon>Pseudomonadota</taxon>
        <taxon>Alphaproteobacteria</taxon>
        <taxon>Rhodobacterales</taxon>
        <taxon>Roseobacteraceae</taxon>
        <taxon>Jannaschia</taxon>
    </lineage>
</organism>